<evidence type="ECO:0008006" key="4">
    <source>
        <dbReference type="Google" id="ProtNLM"/>
    </source>
</evidence>
<reference evidence="2" key="1">
    <citation type="journal article" date="2021" name="Nat. Commun.">
        <title>Genetic determinants of endophytism in the Arabidopsis root mycobiome.</title>
        <authorList>
            <person name="Mesny F."/>
            <person name="Miyauchi S."/>
            <person name="Thiergart T."/>
            <person name="Pickel B."/>
            <person name="Atanasova L."/>
            <person name="Karlsson M."/>
            <person name="Huettel B."/>
            <person name="Barry K.W."/>
            <person name="Haridas S."/>
            <person name="Chen C."/>
            <person name="Bauer D."/>
            <person name="Andreopoulos W."/>
            <person name="Pangilinan J."/>
            <person name="LaButti K."/>
            <person name="Riley R."/>
            <person name="Lipzen A."/>
            <person name="Clum A."/>
            <person name="Drula E."/>
            <person name="Henrissat B."/>
            <person name="Kohler A."/>
            <person name="Grigoriev I.V."/>
            <person name="Martin F.M."/>
            <person name="Hacquard S."/>
        </authorList>
    </citation>
    <scope>NUCLEOTIDE SEQUENCE</scope>
    <source>
        <strain evidence="2">FSSC 5 MPI-SDFR-AT-0091</strain>
    </source>
</reference>
<name>A0A9P9JTD9_FUSSL</name>
<keyword evidence="3" id="KW-1185">Reference proteome</keyword>
<evidence type="ECO:0000256" key="1">
    <source>
        <dbReference type="SAM" id="MobiDB-lite"/>
    </source>
</evidence>
<dbReference type="EMBL" id="JAGTJS010000033">
    <property type="protein sequence ID" value="KAH7231480.1"/>
    <property type="molecule type" value="Genomic_DNA"/>
</dbReference>
<proteinExistence type="predicted"/>
<dbReference type="OrthoDB" id="5427804at2759"/>
<dbReference type="Gene3D" id="1.10.10.60">
    <property type="entry name" value="Homeodomain-like"/>
    <property type="match status" value="1"/>
</dbReference>
<accession>A0A9P9JTD9</accession>
<organism evidence="2 3">
    <name type="scientific">Fusarium solani</name>
    <name type="common">Filamentous fungus</name>
    <dbReference type="NCBI Taxonomy" id="169388"/>
    <lineage>
        <taxon>Eukaryota</taxon>
        <taxon>Fungi</taxon>
        <taxon>Dikarya</taxon>
        <taxon>Ascomycota</taxon>
        <taxon>Pezizomycotina</taxon>
        <taxon>Sordariomycetes</taxon>
        <taxon>Hypocreomycetidae</taxon>
        <taxon>Hypocreales</taxon>
        <taxon>Nectriaceae</taxon>
        <taxon>Fusarium</taxon>
        <taxon>Fusarium solani species complex</taxon>
    </lineage>
</organism>
<evidence type="ECO:0000313" key="3">
    <source>
        <dbReference type="Proteomes" id="UP000736672"/>
    </source>
</evidence>
<sequence length="162" mass="19200">MPPLGEVDPNTGWGVAPTPRKKPGPKPKPLEERKPRRILLIQRPERSYTPEQKAEVLVWLIHGHVIKKKRKKKPTLRDAVKHFRIPYSTIRGWHVNRESFLEEHHRKLCPKWPDLEDRVYLSFLERRTQGKVATTSWFRRQARAIYKELHLDQSSQFPFSTG</sequence>
<protein>
    <recommendedName>
        <fullName evidence="4">HTH CENPB-type domain-containing protein</fullName>
    </recommendedName>
</protein>
<feature type="region of interest" description="Disordered" evidence="1">
    <location>
        <begin position="1"/>
        <end position="37"/>
    </location>
</feature>
<evidence type="ECO:0000313" key="2">
    <source>
        <dbReference type="EMBL" id="KAH7231480.1"/>
    </source>
</evidence>
<dbReference type="AlphaFoldDB" id="A0A9P9JTD9"/>
<gene>
    <name evidence="2" type="ORF">B0J15DRAFT_506013</name>
</gene>
<comment type="caution">
    <text evidence="2">The sequence shown here is derived from an EMBL/GenBank/DDBJ whole genome shotgun (WGS) entry which is preliminary data.</text>
</comment>
<dbReference type="Proteomes" id="UP000736672">
    <property type="component" value="Unassembled WGS sequence"/>
</dbReference>